<organism evidence="4 5">
    <name type="scientific">Arsenicicoccus cauae</name>
    <dbReference type="NCBI Taxonomy" id="2663847"/>
    <lineage>
        <taxon>Bacteria</taxon>
        <taxon>Bacillati</taxon>
        <taxon>Actinomycetota</taxon>
        <taxon>Actinomycetes</taxon>
        <taxon>Micrococcales</taxon>
        <taxon>Intrasporangiaceae</taxon>
        <taxon>Arsenicicoccus</taxon>
    </lineage>
</organism>
<dbReference type="AlphaFoldDB" id="A0A6I3INW8"/>
<dbReference type="CDD" id="cd04301">
    <property type="entry name" value="NAT_SF"/>
    <property type="match status" value="1"/>
</dbReference>
<sequence length="367" mass="40093">MPETTPPSLRRATLPVEGLPPGWALRVPDERDVHRLAWLRCAVTDRSVPGATPDVRTVLLEITGVASWTRRQAVVVDPVGMVRGWSAVHDRAAGRVLAHVTVEPDLDEQLGAGTEDAVARALLGWVEDAARAVAHLRRLGSTQIDTGSYAGDERQAGWLRGAGFRPTRTWLQMSRPVDPEGDHPATLPAPREGVRVRRVRLHTNGLPLAEDIQIIHEMLEESFADHFNSYRESFPEFVQRLQEDPGHRWDSWWLAEVRGGAGEAAGDDAGGGGWLAGGALVGTVLAPDRDGVLGSYVDYIGVHRRARGRGVAKALLHTAIGDAALQDRNRVGLEVDDDSPTGADALYRSLGWETAYRTCSWHRDVEV</sequence>
<evidence type="ECO:0000313" key="4">
    <source>
        <dbReference type="EMBL" id="MTB71680.1"/>
    </source>
</evidence>
<dbReference type="InterPro" id="IPR050680">
    <property type="entry name" value="YpeA/RimI_acetyltransf"/>
</dbReference>
<dbReference type="GO" id="GO:0016747">
    <property type="term" value="F:acyltransferase activity, transferring groups other than amino-acyl groups"/>
    <property type="evidence" value="ECO:0007669"/>
    <property type="project" value="InterPro"/>
</dbReference>
<reference evidence="4 5" key="1">
    <citation type="submission" date="2019-11" db="EMBL/GenBank/DDBJ databases">
        <title>Whole genome sequencing identifies a novel species of the genus Arsenicicoccus isolated from human blood.</title>
        <authorList>
            <person name="Jeong J.H."/>
            <person name="Kweon O.J."/>
            <person name="Kim H.R."/>
            <person name="Kim T.-H."/>
            <person name="Ha S.-M."/>
            <person name="Lee M.-K."/>
        </authorList>
    </citation>
    <scope>NUCLEOTIDE SEQUENCE [LARGE SCALE GENOMIC DNA]</scope>
    <source>
        <strain evidence="4 5">MKL-02</strain>
    </source>
</reference>
<evidence type="ECO:0000313" key="5">
    <source>
        <dbReference type="Proteomes" id="UP000431092"/>
    </source>
</evidence>
<evidence type="ECO:0000256" key="2">
    <source>
        <dbReference type="ARBA" id="ARBA00023315"/>
    </source>
</evidence>
<gene>
    <name evidence="4" type="ORF">GGG17_06795</name>
</gene>
<dbReference type="InterPro" id="IPR000182">
    <property type="entry name" value="GNAT_dom"/>
</dbReference>
<dbReference type="Proteomes" id="UP000431092">
    <property type="component" value="Unassembled WGS sequence"/>
</dbReference>
<dbReference type="InterPro" id="IPR016181">
    <property type="entry name" value="Acyl_CoA_acyltransferase"/>
</dbReference>
<dbReference type="PANTHER" id="PTHR43420:SF12">
    <property type="entry name" value="N-ACETYLTRANSFERASE DOMAIN-CONTAINING PROTEIN"/>
    <property type="match status" value="1"/>
</dbReference>
<name>A0A6I3INW8_9MICO</name>
<keyword evidence="2" id="KW-0012">Acyltransferase</keyword>
<dbReference type="PROSITE" id="PS51186">
    <property type="entry name" value="GNAT"/>
    <property type="match status" value="1"/>
</dbReference>
<dbReference type="Pfam" id="PF00583">
    <property type="entry name" value="Acetyltransf_1"/>
    <property type="match status" value="1"/>
</dbReference>
<comment type="caution">
    <text evidence="4">The sequence shown here is derived from an EMBL/GenBank/DDBJ whole genome shotgun (WGS) entry which is preliminary data.</text>
</comment>
<dbReference type="Gene3D" id="3.40.630.30">
    <property type="match status" value="1"/>
</dbReference>
<dbReference type="EMBL" id="WLVL01000023">
    <property type="protein sequence ID" value="MTB71680.1"/>
    <property type="molecule type" value="Genomic_DNA"/>
</dbReference>
<keyword evidence="1 4" id="KW-0808">Transferase</keyword>
<dbReference type="RefSeq" id="WP_154592999.1">
    <property type="nucleotide sequence ID" value="NZ_WLVL01000023.1"/>
</dbReference>
<protein>
    <submittedName>
        <fullName evidence="4">GNAT family N-acetyltransferase</fullName>
    </submittedName>
</protein>
<keyword evidence="5" id="KW-1185">Reference proteome</keyword>
<dbReference type="SUPFAM" id="SSF55729">
    <property type="entry name" value="Acyl-CoA N-acyltransferases (Nat)"/>
    <property type="match status" value="1"/>
</dbReference>
<proteinExistence type="predicted"/>
<accession>A0A6I3INW8</accession>
<evidence type="ECO:0000259" key="3">
    <source>
        <dbReference type="PROSITE" id="PS51186"/>
    </source>
</evidence>
<feature type="domain" description="N-acetyltransferase" evidence="3">
    <location>
        <begin position="213"/>
        <end position="367"/>
    </location>
</feature>
<evidence type="ECO:0000256" key="1">
    <source>
        <dbReference type="ARBA" id="ARBA00022679"/>
    </source>
</evidence>
<dbReference type="PANTHER" id="PTHR43420">
    <property type="entry name" value="ACETYLTRANSFERASE"/>
    <property type="match status" value="1"/>
</dbReference>